<dbReference type="Proteomes" id="UP000595519">
    <property type="component" value="Segment"/>
</dbReference>
<proteinExistence type="predicted"/>
<reference evidence="1 2" key="1">
    <citation type="journal article" date="2021" name="MSphere">
        <title>A Novel N4-Like Bacteriophage Isolated from a Wastewater Source in South India with Activity against Several Multidrug-Resistant Clinical Pseudomonas aeruginosa Isolates.</title>
        <authorList>
            <person name="Menon N.D."/>
            <person name="Kumar M.S."/>
            <person name="Satheesh Babu T.G."/>
            <person name="Bose S."/>
            <person name="Vijayakumar G."/>
            <person name="Baswe M."/>
            <person name="Chatterjee M."/>
            <person name="D'Silva J.R."/>
            <person name="Shetty K."/>
            <person name="Haripriyan J."/>
            <person name="Kumar A."/>
            <person name="Nair S."/>
            <person name="Somanath P."/>
            <person name="Nair B.G."/>
            <person name="Nizet V."/>
            <person name="Kumar G.B."/>
        </authorList>
    </citation>
    <scope>NUCLEOTIDE SEQUENCE [LARGE SCALE GENOMIC DNA]</scope>
</reference>
<organism evidence="1 2">
    <name type="scientific">Pseudomonas phage vB_Pae_AM.P2</name>
    <dbReference type="NCBI Taxonomy" id="2731695"/>
    <lineage>
        <taxon>Viruses</taxon>
        <taxon>Duplodnaviria</taxon>
        <taxon>Heunggongvirae</taxon>
        <taxon>Uroviricota</taxon>
        <taxon>Caudoviricetes</taxon>
        <taxon>Schitoviridae</taxon>
        <taxon>Migulavirinae</taxon>
        <taxon>Luzseptimavirus</taxon>
        <taxon>Luzseptimavirus KPP21</taxon>
    </lineage>
</organism>
<protein>
    <submittedName>
        <fullName evidence="1">Uncharacterized protein</fullName>
    </submittedName>
</protein>
<name>A0A7S5W9G1_9CAUD</name>
<accession>A0A7S5W9G1</accession>
<dbReference type="EMBL" id="MT416090">
    <property type="protein sequence ID" value="QKE56005.1"/>
    <property type="molecule type" value="Genomic_DNA"/>
</dbReference>
<gene>
    <name evidence="1" type="ORF">AMP2_gp057</name>
</gene>
<sequence length="71" mass="8618">MQYQLKTAVYNSAYTALLSHKYGKEGLYFEEHKLIDKYLDTTELIRKTRGFTDYQWYVLWEQAVMEVRTIQ</sequence>
<evidence type="ECO:0000313" key="1">
    <source>
        <dbReference type="EMBL" id="QKE56005.1"/>
    </source>
</evidence>
<evidence type="ECO:0000313" key="2">
    <source>
        <dbReference type="Proteomes" id="UP000595519"/>
    </source>
</evidence>